<dbReference type="PATRIC" id="fig|135735.6.peg.2931"/>
<reference evidence="2 3" key="1">
    <citation type="journal article" date="2015" name="PLoS ONE">
        <title>Genome Sequence of Bacillus endophyticus and Analysis of Its Companion Mechanism in the Ketogulonigenium vulgare-Bacillus Strain Consortium.</title>
        <authorList>
            <person name="Jia N."/>
            <person name="Du J."/>
            <person name="Ding M.Z."/>
            <person name="Gao F."/>
            <person name="Yuan Y.J."/>
        </authorList>
    </citation>
    <scope>NUCLEOTIDE SEQUENCE [LARGE SCALE GENOMIC DNA]</scope>
    <source>
        <strain evidence="2 3">Hbe603</strain>
    </source>
</reference>
<sequence length="73" mass="8111">MYLLLLIILSTIVGYLLFLLDPLIGGIIAFGIIVGCLLRGLYLLEDIRKIISKTVPTPNKAETAYNNYLKEKG</sequence>
<keyword evidence="1" id="KW-1133">Transmembrane helix</keyword>
<dbReference type="EMBL" id="CP011974">
    <property type="protein sequence ID" value="AKO93067.1"/>
    <property type="molecule type" value="Genomic_DNA"/>
</dbReference>
<dbReference type="RefSeq" id="WP_040061365.1">
    <property type="nucleotide sequence ID" value="NZ_CP011974.1"/>
</dbReference>
<organism evidence="2 3">
    <name type="scientific">Priestia filamentosa</name>
    <dbReference type="NCBI Taxonomy" id="1402861"/>
    <lineage>
        <taxon>Bacteria</taxon>
        <taxon>Bacillati</taxon>
        <taxon>Bacillota</taxon>
        <taxon>Bacilli</taxon>
        <taxon>Bacillales</taxon>
        <taxon>Bacillaceae</taxon>
        <taxon>Priestia</taxon>
    </lineage>
</organism>
<evidence type="ECO:0000256" key="1">
    <source>
        <dbReference type="SAM" id="Phobius"/>
    </source>
</evidence>
<protein>
    <recommendedName>
        <fullName evidence="4">ATP-dependent Lon protease</fullName>
    </recommendedName>
</protein>
<dbReference type="KEGG" id="beo:BEH_13860"/>
<accession>A0A0H4KFZ7</accession>
<evidence type="ECO:0008006" key="4">
    <source>
        <dbReference type="Google" id="ProtNLM"/>
    </source>
</evidence>
<proteinExistence type="predicted"/>
<evidence type="ECO:0000313" key="2">
    <source>
        <dbReference type="EMBL" id="AKO93067.1"/>
    </source>
</evidence>
<reference evidence="3" key="2">
    <citation type="submission" date="2015-06" db="EMBL/GenBank/DDBJ databases">
        <title>Genome Sequence of Bacillus endophyticus and Analysis of its Companion Mechanism in the Ketogulonigenium vulgare-Bacillus strain Consortium.</title>
        <authorList>
            <person name="Jia N."/>
            <person name="Du J."/>
            <person name="Ding M.-Z."/>
            <person name="Gao F."/>
            <person name="Yuan Y.-J."/>
        </authorList>
    </citation>
    <scope>NUCLEOTIDE SEQUENCE [LARGE SCALE GENOMIC DNA]</scope>
    <source>
        <strain evidence="3">Hbe603</strain>
    </source>
</reference>
<dbReference type="Proteomes" id="UP000036202">
    <property type="component" value="Chromosome"/>
</dbReference>
<keyword evidence="1" id="KW-0472">Membrane</keyword>
<evidence type="ECO:0000313" key="3">
    <source>
        <dbReference type="Proteomes" id="UP000036202"/>
    </source>
</evidence>
<gene>
    <name evidence="2" type="ORF">BEH_13860</name>
</gene>
<keyword evidence="3" id="KW-1185">Reference proteome</keyword>
<name>A0A0H4KFZ7_9BACI</name>
<dbReference type="AlphaFoldDB" id="A0A0H4KFZ7"/>
<keyword evidence="1" id="KW-0812">Transmembrane</keyword>
<dbReference type="OrthoDB" id="2456192at2"/>
<feature type="transmembrane region" description="Helical" evidence="1">
    <location>
        <begin position="24"/>
        <end position="44"/>
    </location>
</feature>